<dbReference type="SUPFAM" id="SSF52540">
    <property type="entry name" value="P-loop containing nucleoside triphosphate hydrolases"/>
    <property type="match status" value="1"/>
</dbReference>
<dbReference type="InterPro" id="IPR045086">
    <property type="entry name" value="OBG_GTPase"/>
</dbReference>
<feature type="binding site" evidence="9">
    <location>
        <begin position="189"/>
        <end position="193"/>
    </location>
    <ligand>
        <name>GTP</name>
        <dbReference type="ChEBI" id="CHEBI:37565"/>
    </ligand>
</feature>
<keyword evidence="6 9" id="KW-0378">Hydrolase</keyword>
<dbReference type="PROSITE" id="PS51883">
    <property type="entry name" value="OBG"/>
    <property type="match status" value="1"/>
</dbReference>
<dbReference type="GO" id="GO:0005525">
    <property type="term" value="F:GTP binding"/>
    <property type="evidence" value="ECO:0007669"/>
    <property type="project" value="UniProtKB-UniRule"/>
</dbReference>
<dbReference type="InterPro" id="IPR006073">
    <property type="entry name" value="GTP-bd"/>
</dbReference>
<dbReference type="PANTHER" id="PTHR11702">
    <property type="entry name" value="DEVELOPMENTALLY REGULATED GTP-BINDING PROTEIN-RELATED"/>
    <property type="match status" value="1"/>
</dbReference>
<keyword evidence="5 9" id="KW-0547">Nucleotide-binding</keyword>
<reference evidence="13 14" key="1">
    <citation type="submission" date="2019-03" db="EMBL/GenBank/DDBJ databases">
        <title>Thermus tengchongensis species for the arsenic transformation mechanism.</title>
        <authorList>
            <person name="Yuan G.C."/>
        </authorList>
    </citation>
    <scope>NUCLEOTIDE SEQUENCE [LARGE SCALE GENOMIC DNA]</scope>
    <source>
        <strain evidence="13 14">15W</strain>
    </source>
</reference>
<comment type="subcellular location">
    <subcellularLocation>
        <location evidence="9">Cytoplasm</location>
    </subcellularLocation>
</comment>
<dbReference type="PROSITE" id="PS51710">
    <property type="entry name" value="G_OBG"/>
    <property type="match status" value="1"/>
</dbReference>
<dbReference type="EMBL" id="SJZF01000017">
    <property type="protein sequence ID" value="TFU25707.1"/>
    <property type="molecule type" value="Genomic_DNA"/>
</dbReference>
<name>A0A4Y9F964_9DEIN</name>
<evidence type="ECO:0000256" key="4">
    <source>
        <dbReference type="ARBA" id="ARBA00022723"/>
    </source>
</evidence>
<keyword evidence="4 9" id="KW-0479">Metal-binding</keyword>
<dbReference type="PROSITE" id="PS00905">
    <property type="entry name" value="GTP1_OBG"/>
    <property type="match status" value="1"/>
</dbReference>
<proteinExistence type="inferred from homology"/>
<evidence type="ECO:0000259" key="11">
    <source>
        <dbReference type="PROSITE" id="PS51881"/>
    </source>
</evidence>
<dbReference type="AlphaFoldDB" id="A0A4Y9F964"/>
<dbReference type="InterPro" id="IPR036726">
    <property type="entry name" value="GTP1_OBG_dom_sf"/>
</dbReference>
<comment type="subunit">
    <text evidence="9">Monomer.</text>
</comment>
<dbReference type="Pfam" id="PF09269">
    <property type="entry name" value="DUF1967"/>
    <property type="match status" value="1"/>
</dbReference>
<feature type="domain" description="Obg" evidence="12">
    <location>
        <begin position="1"/>
        <end position="157"/>
    </location>
</feature>
<dbReference type="InterPro" id="IPR015349">
    <property type="entry name" value="OCT_dom"/>
</dbReference>
<feature type="binding site" evidence="9">
    <location>
        <position position="191"/>
    </location>
    <ligand>
        <name>Mg(2+)</name>
        <dbReference type="ChEBI" id="CHEBI:18420"/>
    </ligand>
</feature>
<evidence type="ECO:0000313" key="13">
    <source>
        <dbReference type="EMBL" id="TFU25707.1"/>
    </source>
</evidence>
<feature type="binding site" evidence="9">
    <location>
        <begin position="307"/>
        <end position="309"/>
    </location>
    <ligand>
        <name>GTP</name>
        <dbReference type="ChEBI" id="CHEBI:37565"/>
    </ligand>
</feature>
<dbReference type="CDD" id="cd01898">
    <property type="entry name" value="Obg"/>
    <property type="match status" value="1"/>
</dbReference>
<dbReference type="Pfam" id="PF01018">
    <property type="entry name" value="GTP1_OBG"/>
    <property type="match status" value="1"/>
</dbReference>
<dbReference type="PROSITE" id="PS51881">
    <property type="entry name" value="OCT"/>
    <property type="match status" value="1"/>
</dbReference>
<dbReference type="GO" id="GO:0005737">
    <property type="term" value="C:cytoplasm"/>
    <property type="evidence" value="ECO:0007669"/>
    <property type="project" value="UniProtKB-SubCell"/>
</dbReference>
<dbReference type="InterPro" id="IPR014100">
    <property type="entry name" value="GTP-bd_Obg/CgtA"/>
</dbReference>
<dbReference type="NCBIfam" id="TIGR00231">
    <property type="entry name" value="small_GTP"/>
    <property type="match status" value="1"/>
</dbReference>
<dbReference type="InterPro" id="IPR005225">
    <property type="entry name" value="Small_GTP-bd"/>
</dbReference>
<dbReference type="InterPro" id="IPR031167">
    <property type="entry name" value="G_OBG"/>
</dbReference>
<evidence type="ECO:0000313" key="14">
    <source>
        <dbReference type="Proteomes" id="UP000297668"/>
    </source>
</evidence>
<feature type="binding site" evidence="9">
    <location>
        <begin position="213"/>
        <end position="216"/>
    </location>
    <ligand>
        <name>GTP</name>
        <dbReference type="ChEBI" id="CHEBI:37565"/>
    </ligand>
</feature>
<feature type="binding site" evidence="9">
    <location>
        <begin position="164"/>
        <end position="171"/>
    </location>
    <ligand>
        <name>GTP</name>
        <dbReference type="ChEBI" id="CHEBI:37565"/>
    </ligand>
</feature>
<feature type="domain" description="OBG-type G" evidence="10">
    <location>
        <begin position="158"/>
        <end position="326"/>
    </location>
</feature>
<dbReference type="NCBIfam" id="NF008956">
    <property type="entry name" value="PRK12299.1"/>
    <property type="match status" value="1"/>
</dbReference>
<evidence type="ECO:0000256" key="3">
    <source>
        <dbReference type="ARBA" id="ARBA00022490"/>
    </source>
</evidence>
<dbReference type="PRINTS" id="PR00326">
    <property type="entry name" value="GTP1OBG"/>
</dbReference>
<feature type="binding site" evidence="9">
    <location>
        <begin position="279"/>
        <end position="282"/>
    </location>
    <ligand>
        <name>GTP</name>
        <dbReference type="ChEBI" id="CHEBI:37565"/>
    </ligand>
</feature>
<dbReference type="NCBIfam" id="NF008955">
    <property type="entry name" value="PRK12297.1"/>
    <property type="match status" value="1"/>
</dbReference>
<dbReference type="EC" id="3.6.5.-" evidence="9"/>
<dbReference type="HAMAP" id="MF_01454">
    <property type="entry name" value="GTPase_Obg"/>
    <property type="match status" value="1"/>
</dbReference>
<organism evidence="13 14">
    <name type="scientific">Thermus tengchongensis</name>
    <dbReference type="NCBI Taxonomy" id="1214928"/>
    <lineage>
        <taxon>Bacteria</taxon>
        <taxon>Thermotogati</taxon>
        <taxon>Deinococcota</taxon>
        <taxon>Deinococci</taxon>
        <taxon>Thermales</taxon>
        <taxon>Thermaceae</taxon>
        <taxon>Thermus</taxon>
    </lineage>
</organism>
<dbReference type="GO" id="GO:0003924">
    <property type="term" value="F:GTPase activity"/>
    <property type="evidence" value="ECO:0007669"/>
    <property type="project" value="UniProtKB-UniRule"/>
</dbReference>
<dbReference type="SUPFAM" id="SSF82051">
    <property type="entry name" value="Obg GTP-binding protein N-terminal domain"/>
    <property type="match status" value="1"/>
</dbReference>
<dbReference type="Gene3D" id="2.70.210.12">
    <property type="entry name" value="GTP1/OBG domain"/>
    <property type="match status" value="1"/>
</dbReference>
<dbReference type="NCBIfam" id="NF008954">
    <property type="entry name" value="PRK12296.1"/>
    <property type="match status" value="1"/>
</dbReference>
<feature type="binding site" evidence="9">
    <location>
        <position position="171"/>
    </location>
    <ligand>
        <name>Mg(2+)</name>
        <dbReference type="ChEBI" id="CHEBI:18420"/>
    </ligand>
</feature>
<dbReference type="RefSeq" id="WP_135260681.1">
    <property type="nucleotide sequence ID" value="NZ_SJZF01000017.1"/>
</dbReference>
<evidence type="ECO:0000256" key="8">
    <source>
        <dbReference type="ARBA" id="ARBA00023134"/>
    </source>
</evidence>
<comment type="similarity">
    <text evidence="2 9">Belongs to the TRAFAC class OBG-HflX-like GTPase superfamily. OBG GTPase family.</text>
</comment>
<dbReference type="InterPro" id="IPR006169">
    <property type="entry name" value="GTP1_OBG_dom"/>
</dbReference>
<dbReference type="InterPro" id="IPR006074">
    <property type="entry name" value="GTP1-OBG_CS"/>
</dbReference>
<dbReference type="GO" id="GO:0000287">
    <property type="term" value="F:magnesium ion binding"/>
    <property type="evidence" value="ECO:0007669"/>
    <property type="project" value="InterPro"/>
</dbReference>
<gene>
    <name evidence="13" type="primary">obgE</name>
    <name evidence="9" type="synonym">obg</name>
    <name evidence="13" type="ORF">E0687_09725</name>
</gene>
<evidence type="ECO:0000259" key="12">
    <source>
        <dbReference type="PROSITE" id="PS51883"/>
    </source>
</evidence>
<dbReference type="NCBIfam" id="TIGR03595">
    <property type="entry name" value="Obg_CgtA_exten"/>
    <property type="match status" value="1"/>
</dbReference>
<dbReference type="InterPro" id="IPR036346">
    <property type="entry name" value="GTP-bd_prot_GTP1/OBG_C_sf"/>
</dbReference>
<keyword evidence="8 9" id="KW-0342">GTP-binding</keyword>
<evidence type="ECO:0000256" key="5">
    <source>
        <dbReference type="ARBA" id="ARBA00022741"/>
    </source>
</evidence>
<evidence type="ECO:0000256" key="7">
    <source>
        <dbReference type="ARBA" id="ARBA00022842"/>
    </source>
</evidence>
<accession>A0A4Y9F964</accession>
<dbReference type="InterPro" id="IPR027417">
    <property type="entry name" value="P-loop_NTPase"/>
</dbReference>
<evidence type="ECO:0000256" key="2">
    <source>
        <dbReference type="ARBA" id="ARBA00007699"/>
    </source>
</evidence>
<evidence type="ECO:0000256" key="9">
    <source>
        <dbReference type="HAMAP-Rule" id="MF_01454"/>
    </source>
</evidence>
<dbReference type="GO" id="GO:0042254">
    <property type="term" value="P:ribosome biogenesis"/>
    <property type="evidence" value="ECO:0007669"/>
    <property type="project" value="UniProtKB-UniRule"/>
</dbReference>
<dbReference type="Proteomes" id="UP000297668">
    <property type="component" value="Unassembled WGS sequence"/>
</dbReference>
<dbReference type="NCBIfam" id="TIGR02729">
    <property type="entry name" value="Obg_CgtA"/>
    <property type="match status" value="1"/>
</dbReference>
<evidence type="ECO:0000256" key="1">
    <source>
        <dbReference type="ARBA" id="ARBA00001946"/>
    </source>
</evidence>
<comment type="caution">
    <text evidence="13">The sequence shown here is derived from an EMBL/GenBank/DDBJ whole genome shotgun (WGS) entry which is preliminary data.</text>
</comment>
<protein>
    <recommendedName>
        <fullName evidence="9">GTPase Obg</fullName>
        <ecNumber evidence="9">3.6.5.-</ecNumber>
    </recommendedName>
    <alternativeName>
        <fullName evidence="9">GTP-binding protein Obg</fullName>
    </alternativeName>
</protein>
<sequence>MFQDVLLITVAAGRGGDGAVSFRREKFVPKGGPDGGDGGRGGSVYLRAKGSVDSLSELSQRTYRAEDGEHGKGSGQHGRAGRDLYVEVPRGTRVFDADTGELLGDLTEEGQVLLVARGGEGGRGNAHFVTPTRQAPRFAEAGEEGERRRLRLELMLIADVGLVGYPNAGKSSLLAATTRAHPKIAPYPFTTLSPNLGVVEVGEVEKERFTLADIPGIIEGASQGKGLGLEFLRHIARTRVLLYVLDATQEPLKTLHTLRQEVGAYDKDLLRRPSLIALNKVDLLSPEEVKEKVAELAGEGLPVLPVSALTGEGLEALKEALLSLVKATPAPELPKPAPKAVVEAGVEVVPVAEGVYQVRAPQVERYLRRLKGDLQEAAGYLQEVFRRHGVEAALKAKGVRAGDLVRIGDKEFEYIPEV</sequence>
<keyword evidence="7 9" id="KW-0460">Magnesium</keyword>
<dbReference type="SUPFAM" id="SSF102741">
    <property type="entry name" value="Obg GTP-binding protein C-terminal domain"/>
    <property type="match status" value="1"/>
</dbReference>
<evidence type="ECO:0000259" key="10">
    <source>
        <dbReference type="PROSITE" id="PS51710"/>
    </source>
</evidence>
<comment type="cofactor">
    <cofactor evidence="1 9">
        <name>Mg(2+)</name>
        <dbReference type="ChEBI" id="CHEBI:18420"/>
    </cofactor>
</comment>
<dbReference type="Gene3D" id="3.40.50.300">
    <property type="entry name" value="P-loop containing nucleotide triphosphate hydrolases"/>
    <property type="match status" value="1"/>
</dbReference>
<dbReference type="FunFam" id="2.70.210.12:FF:000001">
    <property type="entry name" value="GTPase Obg"/>
    <property type="match status" value="1"/>
</dbReference>
<keyword evidence="3 9" id="KW-0963">Cytoplasm</keyword>
<dbReference type="Pfam" id="PF01926">
    <property type="entry name" value="MMR_HSR1"/>
    <property type="match status" value="1"/>
</dbReference>
<dbReference type="Gene3D" id="3.30.300.350">
    <property type="entry name" value="GTP-binding protein OBG, C-terminal domain"/>
    <property type="match status" value="1"/>
</dbReference>
<comment type="function">
    <text evidence="9">An essential GTPase which binds GTP, GDP and possibly (p)ppGpp with moderate affinity, with high nucleotide exchange rates and a fairly low GTP hydrolysis rate. Plays a role in control of the cell cycle, stress response, ribosome biogenesis and in those bacteria that undergo differentiation, in morphogenesis control.</text>
</comment>
<feature type="domain" description="OCT" evidence="11">
    <location>
        <begin position="338"/>
        <end position="416"/>
    </location>
</feature>
<dbReference type="PANTHER" id="PTHR11702:SF31">
    <property type="entry name" value="MITOCHONDRIAL RIBOSOME-ASSOCIATED GTPASE 2"/>
    <property type="match status" value="1"/>
</dbReference>
<evidence type="ECO:0000256" key="6">
    <source>
        <dbReference type="ARBA" id="ARBA00022801"/>
    </source>
</evidence>